<feature type="transmembrane region" description="Helical" evidence="6">
    <location>
        <begin position="158"/>
        <end position="181"/>
    </location>
</feature>
<feature type="domain" description="Cation efflux protein transmembrane" evidence="7">
    <location>
        <begin position="10"/>
        <end position="216"/>
    </location>
</feature>
<reference evidence="8 9" key="1">
    <citation type="submission" date="2017-06" db="EMBL/GenBank/DDBJ databases">
        <authorList>
            <person name="Kim H.J."/>
            <person name="Triplett B.A."/>
        </authorList>
    </citation>
    <scope>NUCLEOTIDE SEQUENCE [LARGE SCALE GENOMIC DNA]</scope>
    <source>
        <strain evidence="8 9">B29T1</strain>
    </source>
</reference>
<evidence type="ECO:0000256" key="2">
    <source>
        <dbReference type="ARBA" id="ARBA00022448"/>
    </source>
</evidence>
<accession>A0A212QQM1</accession>
<sequence length="314" mass="33798">MSAHGSKSVVLAALAGNLAIAVTKFVAAALTGSSAMLSEAVHSLVDSGNQGLLLLGMKRAARPPSPDHPFGHGLELYFWSFVVAILIFGAGAGVSLYEGVVKILEPLPIESAWISYLVLGLSILFEGYSWTVAFRAFRQGTQGRSLWQSLRRSKDPTVFTVLLEDSAALLGLLIAIVGIYLSQRFDLPVLDGVTSVLIGLLLAAVAAFLASETMSLITGEAMEREAREQIAALVRADPAVLHLNEQLSMHFGPNDVLLNLSIDFRQELGADDVEQAVTRLERQIRLAQPAVKRVFLEAQNFQAHQRSIAADLSP</sequence>
<dbReference type="InterPro" id="IPR040177">
    <property type="entry name" value="SLC30A9"/>
</dbReference>
<dbReference type="GO" id="GO:0016020">
    <property type="term" value="C:membrane"/>
    <property type="evidence" value="ECO:0007669"/>
    <property type="project" value="UniProtKB-SubCell"/>
</dbReference>
<evidence type="ECO:0000313" key="8">
    <source>
        <dbReference type="EMBL" id="SNB61631.1"/>
    </source>
</evidence>
<dbReference type="AlphaFoldDB" id="A0A212QQM1"/>
<name>A0A212QQM1_9PROT</name>
<dbReference type="RefSeq" id="WP_088560149.1">
    <property type="nucleotide sequence ID" value="NZ_FYEH01000002.1"/>
</dbReference>
<dbReference type="OrthoDB" id="9806522at2"/>
<proteinExistence type="predicted"/>
<protein>
    <submittedName>
        <fullName evidence="8">Cation diffusion facilitator family transporter</fullName>
    </submittedName>
</protein>
<dbReference type="Pfam" id="PF01545">
    <property type="entry name" value="Cation_efflux"/>
    <property type="match status" value="1"/>
</dbReference>
<dbReference type="Gene3D" id="1.20.1510.10">
    <property type="entry name" value="Cation efflux protein transmembrane domain"/>
    <property type="match status" value="1"/>
</dbReference>
<dbReference type="PANTHER" id="PTHR13414:SF9">
    <property type="entry name" value="PROTON-COUPLED ZINC ANTIPORTER SLC30A9, MITOCHONDRIAL"/>
    <property type="match status" value="1"/>
</dbReference>
<feature type="transmembrane region" description="Helical" evidence="6">
    <location>
        <begin position="193"/>
        <end position="217"/>
    </location>
</feature>
<dbReference type="GO" id="GO:0008324">
    <property type="term" value="F:monoatomic cation transmembrane transporter activity"/>
    <property type="evidence" value="ECO:0007669"/>
    <property type="project" value="InterPro"/>
</dbReference>
<dbReference type="InterPro" id="IPR002524">
    <property type="entry name" value="Cation_efflux"/>
</dbReference>
<evidence type="ECO:0000313" key="9">
    <source>
        <dbReference type="Proteomes" id="UP000197065"/>
    </source>
</evidence>
<keyword evidence="5 6" id="KW-0472">Membrane</keyword>
<evidence type="ECO:0000256" key="6">
    <source>
        <dbReference type="SAM" id="Phobius"/>
    </source>
</evidence>
<dbReference type="EMBL" id="FYEH01000002">
    <property type="protein sequence ID" value="SNB61631.1"/>
    <property type="molecule type" value="Genomic_DNA"/>
</dbReference>
<organism evidence="8 9">
    <name type="scientific">Arboricoccus pini</name>
    <dbReference type="NCBI Taxonomy" id="1963835"/>
    <lineage>
        <taxon>Bacteria</taxon>
        <taxon>Pseudomonadati</taxon>
        <taxon>Pseudomonadota</taxon>
        <taxon>Alphaproteobacteria</taxon>
        <taxon>Geminicoccales</taxon>
        <taxon>Geminicoccaceae</taxon>
        <taxon>Arboricoccus</taxon>
    </lineage>
</organism>
<keyword evidence="9" id="KW-1185">Reference proteome</keyword>
<dbReference type="Proteomes" id="UP000197065">
    <property type="component" value="Unassembled WGS sequence"/>
</dbReference>
<dbReference type="PANTHER" id="PTHR13414">
    <property type="entry name" value="HUEL-CATION TRANSPORTER"/>
    <property type="match status" value="1"/>
</dbReference>
<dbReference type="SUPFAM" id="SSF161111">
    <property type="entry name" value="Cation efflux protein transmembrane domain-like"/>
    <property type="match status" value="1"/>
</dbReference>
<dbReference type="InterPro" id="IPR058533">
    <property type="entry name" value="Cation_efflux_TM"/>
</dbReference>
<evidence type="ECO:0000259" key="7">
    <source>
        <dbReference type="Pfam" id="PF01545"/>
    </source>
</evidence>
<dbReference type="InterPro" id="IPR027469">
    <property type="entry name" value="Cation_efflux_TMD_sf"/>
</dbReference>
<evidence type="ECO:0000256" key="1">
    <source>
        <dbReference type="ARBA" id="ARBA00004141"/>
    </source>
</evidence>
<feature type="transmembrane region" description="Helical" evidence="6">
    <location>
        <begin position="76"/>
        <end position="97"/>
    </location>
</feature>
<keyword evidence="4 6" id="KW-1133">Transmembrane helix</keyword>
<evidence type="ECO:0000256" key="5">
    <source>
        <dbReference type="ARBA" id="ARBA00023136"/>
    </source>
</evidence>
<feature type="transmembrane region" description="Helical" evidence="6">
    <location>
        <begin position="113"/>
        <end position="137"/>
    </location>
</feature>
<dbReference type="GO" id="GO:0006829">
    <property type="term" value="P:zinc ion transport"/>
    <property type="evidence" value="ECO:0007669"/>
    <property type="project" value="InterPro"/>
</dbReference>
<dbReference type="NCBIfam" id="TIGR01297">
    <property type="entry name" value="CDF"/>
    <property type="match status" value="1"/>
</dbReference>
<comment type="subcellular location">
    <subcellularLocation>
        <location evidence="1">Membrane</location>
        <topology evidence="1">Multi-pass membrane protein</topology>
    </subcellularLocation>
</comment>
<evidence type="ECO:0000256" key="3">
    <source>
        <dbReference type="ARBA" id="ARBA00022692"/>
    </source>
</evidence>
<evidence type="ECO:0000256" key="4">
    <source>
        <dbReference type="ARBA" id="ARBA00022989"/>
    </source>
</evidence>
<keyword evidence="3 6" id="KW-0812">Transmembrane</keyword>
<gene>
    <name evidence="8" type="ORF">SAMN07250955_102306</name>
</gene>
<keyword evidence="2" id="KW-0813">Transport</keyword>